<evidence type="ECO:0000256" key="3">
    <source>
        <dbReference type="ARBA" id="ARBA00022801"/>
    </source>
</evidence>
<keyword evidence="6" id="KW-1185">Reference proteome</keyword>
<dbReference type="InterPro" id="IPR034720">
    <property type="entry name" value="Viral_alk_exo"/>
</dbReference>
<keyword evidence="4" id="KW-0269">Exonuclease</keyword>
<gene>
    <name evidence="5" type="primary">AVEN_11276_1</name>
    <name evidence="5" type="ORF">TNCV_1501731</name>
</gene>
<organism evidence="5 6">
    <name type="scientific">Trichonephila clavipes</name>
    <name type="common">Golden silk orbweaver</name>
    <name type="synonym">Nephila clavipes</name>
    <dbReference type="NCBI Taxonomy" id="2585209"/>
    <lineage>
        <taxon>Eukaryota</taxon>
        <taxon>Metazoa</taxon>
        <taxon>Ecdysozoa</taxon>
        <taxon>Arthropoda</taxon>
        <taxon>Chelicerata</taxon>
        <taxon>Arachnida</taxon>
        <taxon>Araneae</taxon>
        <taxon>Araneomorphae</taxon>
        <taxon>Entelegynae</taxon>
        <taxon>Araneoidea</taxon>
        <taxon>Nephilidae</taxon>
        <taxon>Trichonephila</taxon>
    </lineage>
</organism>
<dbReference type="SUPFAM" id="SSF52980">
    <property type="entry name" value="Restriction endonuclease-like"/>
    <property type="match status" value="1"/>
</dbReference>
<keyword evidence="3" id="KW-0378">Hydrolase</keyword>
<keyword evidence="1" id="KW-0540">Nuclease</keyword>
<dbReference type="GO" id="GO:0006281">
    <property type="term" value="P:DNA repair"/>
    <property type="evidence" value="ECO:0007669"/>
    <property type="project" value="UniProtKB-ARBA"/>
</dbReference>
<dbReference type="PANTHER" id="PTHR46609">
    <property type="entry name" value="EXONUCLEASE, PHAGE-TYPE/RECB, C-TERMINAL DOMAIN-CONTAINING PROTEIN"/>
    <property type="match status" value="1"/>
</dbReference>
<evidence type="ECO:0000313" key="5">
    <source>
        <dbReference type="EMBL" id="GFX98595.1"/>
    </source>
</evidence>
<dbReference type="InterPro" id="IPR051703">
    <property type="entry name" value="NF-kappa-B_Signaling_Reg"/>
</dbReference>
<dbReference type="GO" id="GO:0004519">
    <property type="term" value="F:endonuclease activity"/>
    <property type="evidence" value="ECO:0007669"/>
    <property type="project" value="UniProtKB-KW"/>
</dbReference>
<evidence type="ECO:0000256" key="2">
    <source>
        <dbReference type="ARBA" id="ARBA00022759"/>
    </source>
</evidence>
<evidence type="ECO:0000256" key="1">
    <source>
        <dbReference type="ARBA" id="ARBA00022722"/>
    </source>
</evidence>
<dbReference type="Pfam" id="PF01771">
    <property type="entry name" value="Viral_alk_exo"/>
    <property type="match status" value="1"/>
</dbReference>
<sequence length="322" mass="37097">MCMENTTTVECFVKNNNIETDNTDYSVMHSSGLLNAIQYEIGRTLVACSNTLIWNATNNPAETFMSQLCKISRGKRIDFSKSGGINRRADIAVLAFQSPAQQFHEKAYKIIAKKSPSTPLTKFLSNRRNRYLKKIQRKKLFPNPKKLTLKRNATDSNYGENVERPDVPVQIYHNLMENHPSKLKVQNIYDLESETRGQASSERWRYERSLRLSSSFFKEIACRKKSTPCSKLVMRIVYGRDLCNAAMKYGLANEEIARKQYEREYSTERSFTATQTEFSHRFITMDETWVHHLTPETKEQRTEKGELALTKAKTVPSAGMGF</sequence>
<dbReference type="InterPro" id="IPR011604">
    <property type="entry name" value="PDDEXK-like_dom_sf"/>
</dbReference>
<evidence type="ECO:0000256" key="4">
    <source>
        <dbReference type="ARBA" id="ARBA00022839"/>
    </source>
</evidence>
<reference evidence="5" key="1">
    <citation type="submission" date="2020-08" db="EMBL/GenBank/DDBJ databases">
        <title>Multicomponent nature underlies the extraordinary mechanical properties of spider dragline silk.</title>
        <authorList>
            <person name="Kono N."/>
            <person name="Nakamura H."/>
            <person name="Mori M."/>
            <person name="Yoshida Y."/>
            <person name="Ohtoshi R."/>
            <person name="Malay A.D."/>
            <person name="Moran D.A.P."/>
            <person name="Tomita M."/>
            <person name="Numata K."/>
            <person name="Arakawa K."/>
        </authorList>
    </citation>
    <scope>NUCLEOTIDE SEQUENCE</scope>
</reference>
<comment type="caution">
    <text evidence="5">The sequence shown here is derived from an EMBL/GenBank/DDBJ whole genome shotgun (WGS) entry which is preliminary data.</text>
</comment>
<protein>
    <submittedName>
        <fullName evidence="5">YqaJ domain-containing protein</fullName>
    </submittedName>
</protein>
<keyword evidence="2" id="KW-0255">Endonuclease</keyword>
<dbReference type="EMBL" id="BMAU01021203">
    <property type="protein sequence ID" value="GFX98595.1"/>
    <property type="molecule type" value="Genomic_DNA"/>
</dbReference>
<dbReference type="AlphaFoldDB" id="A0A8X6RY62"/>
<dbReference type="GO" id="GO:0004527">
    <property type="term" value="F:exonuclease activity"/>
    <property type="evidence" value="ECO:0007669"/>
    <property type="project" value="UniProtKB-KW"/>
</dbReference>
<dbReference type="Proteomes" id="UP000887159">
    <property type="component" value="Unassembled WGS sequence"/>
</dbReference>
<proteinExistence type="predicted"/>
<dbReference type="Gene3D" id="3.90.320.10">
    <property type="match status" value="1"/>
</dbReference>
<accession>A0A8X6RY62</accession>
<evidence type="ECO:0000313" key="6">
    <source>
        <dbReference type="Proteomes" id="UP000887159"/>
    </source>
</evidence>
<dbReference type="PANTHER" id="PTHR46609:SF8">
    <property type="entry name" value="YQAJ VIRAL RECOMBINASE DOMAIN-CONTAINING PROTEIN"/>
    <property type="match status" value="1"/>
</dbReference>
<dbReference type="InterPro" id="IPR011335">
    <property type="entry name" value="Restrct_endonuc-II-like"/>
</dbReference>
<name>A0A8X6RY62_TRICX</name>